<sequence>MFRISLLMVGFAAHVLSEPIRHCDYNTSIDISQGTHLYNGDIIFSGQIYTLHEYFFDKKTETKRGCICGKKICIRKCCPRGQGYVDQERCVNVNNSFDPPVRDDYEELKGIDVSRFHLYFGKVCEDAVRAEVSQLSKNLHYLQSNPLRYCIDTFITQDPETKKDITRLDVFICSVSANLLSRPEKDYYTSCLGMLISCVFFIITIAVYAWVPELQNLHGCVLMVYLACLCVGFAFLSTAQIMKTANNVTANVCLGFTILIYFALLSAFFWLNVMCFDIWWTFSGKRGLSLENRSVRMRFCAYAAYAFGFPTALTVLLAALEFNDLSEYLVMPMVREQGCYFYETCRIYLYGPFVILCIANLVFFILTAWKINQIKKQTQKTLKSENSCITDQQRTDRQRFLLYVKLFTIMGINWILEIFSALYPQADNVWRFTDAYNTMTGFYIFVIFVCKKKILCLIKKRYHQLRGHSMSGTQTTSTKTLSSARDHGSQGMGMEPVKNNTQV</sequence>
<organism evidence="1 2">
    <name type="scientific">Choristoneura fumiferana</name>
    <name type="common">Spruce budworm moth</name>
    <name type="synonym">Archips fumiferana</name>
    <dbReference type="NCBI Taxonomy" id="7141"/>
    <lineage>
        <taxon>Eukaryota</taxon>
        <taxon>Metazoa</taxon>
        <taxon>Ecdysozoa</taxon>
        <taxon>Arthropoda</taxon>
        <taxon>Hexapoda</taxon>
        <taxon>Insecta</taxon>
        <taxon>Pterygota</taxon>
        <taxon>Neoptera</taxon>
        <taxon>Endopterygota</taxon>
        <taxon>Lepidoptera</taxon>
        <taxon>Glossata</taxon>
        <taxon>Ditrysia</taxon>
        <taxon>Tortricoidea</taxon>
        <taxon>Tortricidae</taxon>
        <taxon>Tortricinae</taxon>
        <taxon>Choristoneura</taxon>
    </lineage>
</organism>
<evidence type="ECO:0000313" key="2">
    <source>
        <dbReference type="Proteomes" id="UP001064048"/>
    </source>
</evidence>
<gene>
    <name evidence="1" type="ORF">MSG28_010418</name>
</gene>
<proteinExistence type="predicted"/>
<accession>A0ACC0KL62</accession>
<dbReference type="Proteomes" id="UP001064048">
    <property type="component" value="Chromosome 17"/>
</dbReference>
<evidence type="ECO:0000313" key="1">
    <source>
        <dbReference type="EMBL" id="KAI8437035.1"/>
    </source>
</evidence>
<dbReference type="EMBL" id="CM046117">
    <property type="protein sequence ID" value="KAI8437035.1"/>
    <property type="molecule type" value="Genomic_DNA"/>
</dbReference>
<reference evidence="1 2" key="1">
    <citation type="journal article" date="2022" name="Genome Biol. Evol.">
        <title>The Spruce Budworm Genome: Reconstructing the Evolutionary History of Antifreeze Proteins.</title>
        <authorList>
            <person name="Beliveau C."/>
            <person name="Gagne P."/>
            <person name="Picq S."/>
            <person name="Vernygora O."/>
            <person name="Keeling C.I."/>
            <person name="Pinkney K."/>
            <person name="Doucet D."/>
            <person name="Wen F."/>
            <person name="Johnston J.S."/>
            <person name="Maaroufi H."/>
            <person name="Boyle B."/>
            <person name="Laroche J."/>
            <person name="Dewar K."/>
            <person name="Juretic N."/>
            <person name="Blackburn G."/>
            <person name="Nisole A."/>
            <person name="Brunet B."/>
            <person name="Brandao M."/>
            <person name="Lumley L."/>
            <person name="Duan J."/>
            <person name="Quan G."/>
            <person name="Lucarotti C.J."/>
            <person name="Roe A.D."/>
            <person name="Sperling F.A.H."/>
            <person name="Levesque R.C."/>
            <person name="Cusson M."/>
        </authorList>
    </citation>
    <scope>NUCLEOTIDE SEQUENCE [LARGE SCALE GENOMIC DNA]</scope>
    <source>
        <strain evidence="1">Glfc:IPQL:Cfum</strain>
    </source>
</reference>
<keyword evidence="2" id="KW-1185">Reference proteome</keyword>
<protein>
    <submittedName>
        <fullName evidence="1">Uncharacterized protein</fullName>
    </submittedName>
</protein>
<name>A0ACC0KL62_CHOFU</name>
<comment type="caution">
    <text evidence="1">The sequence shown here is derived from an EMBL/GenBank/DDBJ whole genome shotgun (WGS) entry which is preliminary data.</text>
</comment>